<dbReference type="OrthoDB" id="1264645at2"/>
<gene>
    <name evidence="1" type="ORF">EG359_17465</name>
    <name evidence="2" type="ORF">SAMN05421768_103694</name>
</gene>
<name>A0A1N7IB57_9FLAO</name>
<protein>
    <submittedName>
        <fullName evidence="2">Uncharacterized protein</fullName>
    </submittedName>
</protein>
<dbReference type="EMBL" id="FTNZ01000003">
    <property type="protein sequence ID" value="SIS34308.1"/>
    <property type="molecule type" value="Genomic_DNA"/>
</dbReference>
<keyword evidence="4" id="KW-1185">Reference proteome</keyword>
<dbReference type="KEGG" id="cjt:EG359_17465"/>
<dbReference type="Proteomes" id="UP000279541">
    <property type="component" value="Chromosome"/>
</dbReference>
<dbReference type="RefSeq" id="WP_076353364.1">
    <property type="nucleotide sequence ID" value="NZ_CP033926.1"/>
</dbReference>
<dbReference type="AlphaFoldDB" id="A0A1N7IB57"/>
<accession>A0A1N7IB57</accession>
<evidence type="ECO:0000313" key="3">
    <source>
        <dbReference type="Proteomes" id="UP000186106"/>
    </source>
</evidence>
<dbReference type="STRING" id="112234.SAMN05421768_103694"/>
<organism evidence="2 3">
    <name type="scientific">Chryseobacterium joostei</name>
    <dbReference type="NCBI Taxonomy" id="112234"/>
    <lineage>
        <taxon>Bacteria</taxon>
        <taxon>Pseudomonadati</taxon>
        <taxon>Bacteroidota</taxon>
        <taxon>Flavobacteriia</taxon>
        <taxon>Flavobacteriales</taxon>
        <taxon>Weeksellaceae</taxon>
        <taxon>Chryseobacterium group</taxon>
        <taxon>Chryseobacterium</taxon>
    </lineage>
</organism>
<dbReference type="Proteomes" id="UP000186106">
    <property type="component" value="Unassembled WGS sequence"/>
</dbReference>
<evidence type="ECO:0000313" key="1">
    <source>
        <dbReference type="EMBL" id="AZB01293.1"/>
    </source>
</evidence>
<sequence length="86" mass="9970">MCNCSKPITKTECQILRKYAEDPESRNFIYHVFDDERGLALAQILKGENPNQIAAINGFLGSDGLVEWYYVKEHPCLYENEKNEEK</sequence>
<dbReference type="EMBL" id="CP033926">
    <property type="protein sequence ID" value="AZB01293.1"/>
    <property type="molecule type" value="Genomic_DNA"/>
</dbReference>
<proteinExistence type="predicted"/>
<evidence type="ECO:0000313" key="4">
    <source>
        <dbReference type="Proteomes" id="UP000279541"/>
    </source>
</evidence>
<reference evidence="2 3" key="1">
    <citation type="submission" date="2017-01" db="EMBL/GenBank/DDBJ databases">
        <authorList>
            <person name="Mah S.A."/>
            <person name="Swanson W.J."/>
            <person name="Moy G.W."/>
            <person name="Vacquier V.D."/>
        </authorList>
    </citation>
    <scope>NUCLEOTIDE SEQUENCE [LARGE SCALE GENOMIC DNA]</scope>
    <source>
        <strain evidence="2 3">DSM 16927</strain>
    </source>
</reference>
<reference evidence="1 4" key="2">
    <citation type="submission" date="2018-11" db="EMBL/GenBank/DDBJ databases">
        <title>Proposal to divide the Flavobacteriaceae and reorganize its genera based on Amino Acid Identity values calculated from whole genome sequences.</title>
        <authorList>
            <person name="Nicholson A.C."/>
            <person name="Gulvik C.A."/>
            <person name="Whitney A.M."/>
            <person name="Humrighouse B.W."/>
            <person name="Bell M."/>
            <person name="Holmes B."/>
            <person name="Steigerwalt A.G."/>
            <person name="Villarma A."/>
            <person name="Sheth M."/>
            <person name="Batra D."/>
            <person name="Pryor J."/>
            <person name="Bernardet J.-F."/>
            <person name="Hugo C."/>
            <person name="Kampfer P."/>
            <person name="Newman J."/>
            <person name="McQuiston J.R."/>
        </authorList>
    </citation>
    <scope>NUCLEOTIDE SEQUENCE [LARGE SCALE GENOMIC DNA]</scope>
    <source>
        <strain evidence="1 4">DSM 16927</strain>
    </source>
</reference>
<evidence type="ECO:0000313" key="2">
    <source>
        <dbReference type="EMBL" id="SIS34308.1"/>
    </source>
</evidence>